<evidence type="ECO:0000256" key="1">
    <source>
        <dbReference type="SAM" id="Phobius"/>
    </source>
</evidence>
<name>A0A974CI94_XENLA</name>
<evidence type="ECO:0000313" key="3">
    <source>
        <dbReference type="Proteomes" id="UP000694892"/>
    </source>
</evidence>
<keyword evidence="1" id="KW-0472">Membrane</keyword>
<proteinExistence type="predicted"/>
<dbReference type="Proteomes" id="UP000694892">
    <property type="component" value="Chromosome 6S"/>
</dbReference>
<evidence type="ECO:0000313" key="2">
    <source>
        <dbReference type="EMBL" id="OCT73648.1"/>
    </source>
</evidence>
<dbReference type="EMBL" id="CM004477">
    <property type="protein sequence ID" value="OCT73648.1"/>
    <property type="molecule type" value="Genomic_DNA"/>
</dbReference>
<organism evidence="2 3">
    <name type="scientific">Xenopus laevis</name>
    <name type="common">African clawed frog</name>
    <dbReference type="NCBI Taxonomy" id="8355"/>
    <lineage>
        <taxon>Eukaryota</taxon>
        <taxon>Metazoa</taxon>
        <taxon>Chordata</taxon>
        <taxon>Craniata</taxon>
        <taxon>Vertebrata</taxon>
        <taxon>Euteleostomi</taxon>
        <taxon>Amphibia</taxon>
        <taxon>Batrachia</taxon>
        <taxon>Anura</taxon>
        <taxon>Pipoidea</taxon>
        <taxon>Pipidae</taxon>
        <taxon>Xenopodinae</taxon>
        <taxon>Xenopus</taxon>
        <taxon>Xenopus</taxon>
    </lineage>
</organism>
<reference evidence="3" key="1">
    <citation type="journal article" date="2016" name="Nature">
        <title>Genome evolution in the allotetraploid frog Xenopus laevis.</title>
        <authorList>
            <person name="Session A.M."/>
            <person name="Uno Y."/>
            <person name="Kwon T."/>
            <person name="Chapman J.A."/>
            <person name="Toyoda A."/>
            <person name="Takahashi S."/>
            <person name="Fukui A."/>
            <person name="Hikosaka A."/>
            <person name="Suzuki A."/>
            <person name="Kondo M."/>
            <person name="van Heeringen S.J."/>
            <person name="Quigley I."/>
            <person name="Heinz S."/>
            <person name="Ogino H."/>
            <person name="Ochi H."/>
            <person name="Hellsten U."/>
            <person name="Lyons J.B."/>
            <person name="Simakov O."/>
            <person name="Putnam N."/>
            <person name="Stites J."/>
            <person name="Kuroki Y."/>
            <person name="Tanaka T."/>
            <person name="Michiue T."/>
            <person name="Watanabe M."/>
            <person name="Bogdanovic O."/>
            <person name="Lister R."/>
            <person name="Georgiou G."/>
            <person name="Paranjpe S.S."/>
            <person name="van Kruijsbergen I."/>
            <person name="Shu S."/>
            <person name="Carlson J."/>
            <person name="Kinoshita T."/>
            <person name="Ohta Y."/>
            <person name="Mawaribuchi S."/>
            <person name="Jenkins J."/>
            <person name="Grimwood J."/>
            <person name="Schmutz J."/>
            <person name="Mitros T."/>
            <person name="Mozaffari S.V."/>
            <person name="Suzuki Y."/>
            <person name="Haramoto Y."/>
            <person name="Yamamoto T.S."/>
            <person name="Takagi C."/>
            <person name="Heald R."/>
            <person name="Miller K."/>
            <person name="Haudenschild C."/>
            <person name="Kitzman J."/>
            <person name="Nakayama T."/>
            <person name="Izutsu Y."/>
            <person name="Robert J."/>
            <person name="Fortriede J."/>
            <person name="Burns K."/>
            <person name="Lotay V."/>
            <person name="Karimi K."/>
            <person name="Yasuoka Y."/>
            <person name="Dichmann D.S."/>
            <person name="Flajnik M.F."/>
            <person name="Houston D.W."/>
            <person name="Shendure J."/>
            <person name="DuPasquier L."/>
            <person name="Vize P.D."/>
            <person name="Zorn A.M."/>
            <person name="Ito M."/>
            <person name="Marcotte E.M."/>
            <person name="Wallingford J.B."/>
            <person name="Ito Y."/>
            <person name="Asashima M."/>
            <person name="Ueno N."/>
            <person name="Matsuda Y."/>
            <person name="Veenstra G.J."/>
            <person name="Fujiyama A."/>
            <person name="Harland R.M."/>
            <person name="Taira M."/>
            <person name="Rokhsar D.S."/>
        </authorList>
    </citation>
    <scope>NUCLEOTIDE SEQUENCE [LARGE SCALE GENOMIC DNA]</scope>
    <source>
        <strain evidence="3">J</strain>
    </source>
</reference>
<gene>
    <name evidence="2" type="ORF">XELAEV_18032611mg</name>
</gene>
<keyword evidence="1" id="KW-1133">Transmembrane helix</keyword>
<feature type="transmembrane region" description="Helical" evidence="1">
    <location>
        <begin position="84"/>
        <end position="102"/>
    </location>
</feature>
<protein>
    <submittedName>
        <fullName evidence="2">Uncharacterized protein</fullName>
    </submittedName>
</protein>
<keyword evidence="1" id="KW-0812">Transmembrane</keyword>
<dbReference type="AlphaFoldDB" id="A0A974CI94"/>
<sequence>MKCRRSSLPQVPSQVLGDDVTLNMISHLPIRLDSEKDSLMKCFRHDIISLAPGKELVVERNAGISSLQGLLVSAKHFKENNKEVFTLLGTPLLLYLLVSFSLKRSGE</sequence>
<accession>A0A974CI94</accession>